<evidence type="ECO:0000256" key="11">
    <source>
        <dbReference type="RuleBase" id="RU003355"/>
    </source>
</evidence>
<evidence type="ECO:0000256" key="1">
    <source>
        <dbReference type="ARBA" id="ARBA00004162"/>
    </source>
</evidence>
<dbReference type="OrthoDB" id="9798386at2"/>
<dbReference type="GO" id="GO:0005886">
    <property type="term" value="C:plasma membrane"/>
    <property type="evidence" value="ECO:0007669"/>
    <property type="project" value="UniProtKB-SubCell"/>
</dbReference>
<evidence type="ECO:0000313" key="15">
    <source>
        <dbReference type="EMBL" id="KEI45182.1"/>
    </source>
</evidence>
<gene>
    <name evidence="15" type="ORF">GU90_05200</name>
</gene>
<evidence type="ECO:0000256" key="8">
    <source>
        <dbReference type="ARBA" id="ARBA00022989"/>
    </source>
</evidence>
<sequence>MRSTIMRPRMRRALALSAAVGTLALSGPALPAAAEEVGPPALDPSKQAAHELTPFNYPQKQGCMAGNPNPTVIEEKPWSQLVLGFEQAHEQGLTGQGMKVAVIDTGVNAAHPRLRNVTDGGSSVPGGALRDCDGHGTIVAGIIAASPDPETGFVGVAPDAEILSIRQSSSLFRDDETNRTIGNTETMAQAINIAVDRQVDVINISQSSCQDIARASNYNEAGNQMLHNAVKRAYDAGIVVVAAAGNAGNTCQQNAPGSPSTAVLPAWFDDYVLTVASVNEQGAPSEFTVAGPWVDVAAPGENLIALDPGINGRGLVNQISTGDSGQMGPIQGTSFAAPYVSGLAVLIKQKFQNSGQPLDAGEIMERIKKTALHPGGPNGRNDIVGYGMIDPMAALGDVIPAEWGKEPAPSGPTKLSADVLGMKDYPALIVSLGVAGAGIAAVVFTAFLVNAVKNVRARTTGKREE</sequence>
<dbReference type="InterPro" id="IPR050131">
    <property type="entry name" value="Peptidase_S8_subtilisin-like"/>
</dbReference>
<comment type="similarity">
    <text evidence="2 10 11">Belongs to the peptidase S8 family.</text>
</comment>
<feature type="transmembrane region" description="Helical" evidence="12">
    <location>
        <begin position="425"/>
        <end position="449"/>
    </location>
</feature>
<comment type="subcellular location">
    <subcellularLocation>
        <location evidence="1">Cell membrane</location>
        <topology evidence="1">Single-pass membrane protein</topology>
    </subcellularLocation>
</comment>
<evidence type="ECO:0000256" key="9">
    <source>
        <dbReference type="ARBA" id="ARBA00023136"/>
    </source>
</evidence>
<dbReference type="Gene3D" id="3.40.50.200">
    <property type="entry name" value="Peptidase S8/S53 domain"/>
    <property type="match status" value="1"/>
</dbReference>
<dbReference type="InterPro" id="IPR000209">
    <property type="entry name" value="Peptidase_S8/S53_dom"/>
</dbReference>
<keyword evidence="4 10" id="KW-0645">Protease</keyword>
<accession>A0A073B1P4</accession>
<dbReference type="PROSITE" id="PS00137">
    <property type="entry name" value="SUBTILASE_HIS"/>
    <property type="match status" value="1"/>
</dbReference>
<dbReference type="GO" id="GO:0004252">
    <property type="term" value="F:serine-type endopeptidase activity"/>
    <property type="evidence" value="ECO:0007669"/>
    <property type="project" value="UniProtKB-UniRule"/>
</dbReference>
<keyword evidence="7 10" id="KW-0720">Serine protease</keyword>
<dbReference type="InterPro" id="IPR023834">
    <property type="entry name" value="T7SS_pept_S8A_mycosin"/>
</dbReference>
<dbReference type="eggNOG" id="COG1404">
    <property type="taxonomic scope" value="Bacteria"/>
</dbReference>
<keyword evidence="9 12" id="KW-0472">Membrane</keyword>
<evidence type="ECO:0000256" key="5">
    <source>
        <dbReference type="ARBA" id="ARBA00022692"/>
    </source>
</evidence>
<dbReference type="PROSITE" id="PS00138">
    <property type="entry name" value="SUBTILASE_SER"/>
    <property type="match status" value="1"/>
</dbReference>
<evidence type="ECO:0000313" key="16">
    <source>
        <dbReference type="Proteomes" id="UP000031419"/>
    </source>
</evidence>
<evidence type="ECO:0000256" key="3">
    <source>
        <dbReference type="ARBA" id="ARBA00022475"/>
    </source>
</evidence>
<feature type="chain" id="PRO_5039559926" evidence="13">
    <location>
        <begin position="32"/>
        <end position="465"/>
    </location>
</feature>
<proteinExistence type="inferred from homology"/>
<keyword evidence="8 12" id="KW-1133">Transmembrane helix</keyword>
<feature type="signal peptide" evidence="13">
    <location>
        <begin position="1"/>
        <end position="31"/>
    </location>
</feature>
<evidence type="ECO:0000256" key="13">
    <source>
        <dbReference type="SAM" id="SignalP"/>
    </source>
</evidence>
<evidence type="ECO:0000256" key="7">
    <source>
        <dbReference type="ARBA" id="ARBA00022825"/>
    </source>
</evidence>
<dbReference type="Proteomes" id="UP000031419">
    <property type="component" value="Unassembled WGS sequence"/>
</dbReference>
<keyword evidence="5 12" id="KW-0812">Transmembrane</keyword>
<keyword evidence="13" id="KW-0732">Signal</keyword>
<organism evidence="15 16">
    <name type="scientific">Saccharopolyspora rectivirgula</name>
    <dbReference type="NCBI Taxonomy" id="28042"/>
    <lineage>
        <taxon>Bacteria</taxon>
        <taxon>Bacillati</taxon>
        <taxon>Actinomycetota</taxon>
        <taxon>Actinomycetes</taxon>
        <taxon>Pseudonocardiales</taxon>
        <taxon>Pseudonocardiaceae</taxon>
        <taxon>Saccharopolyspora</taxon>
    </lineage>
</organism>
<dbReference type="Pfam" id="PF00082">
    <property type="entry name" value="Peptidase_S8"/>
    <property type="match status" value="1"/>
</dbReference>
<name>A0A073B1P4_9PSEU</name>
<dbReference type="InterPro" id="IPR023827">
    <property type="entry name" value="Peptidase_S8_Asp-AS"/>
</dbReference>
<dbReference type="GO" id="GO:0006508">
    <property type="term" value="P:proteolysis"/>
    <property type="evidence" value="ECO:0007669"/>
    <property type="project" value="UniProtKB-KW"/>
</dbReference>
<keyword evidence="6 10" id="KW-0378">Hydrolase</keyword>
<comment type="caution">
    <text evidence="15">The sequence shown here is derived from an EMBL/GenBank/DDBJ whole genome shotgun (WGS) entry which is preliminary data.</text>
</comment>
<keyword evidence="3" id="KW-1003">Cell membrane</keyword>
<feature type="domain" description="Peptidase S8/S53" evidence="14">
    <location>
        <begin position="95"/>
        <end position="387"/>
    </location>
</feature>
<dbReference type="NCBIfam" id="TIGR03921">
    <property type="entry name" value="T7SS_mycosin"/>
    <property type="match status" value="1"/>
</dbReference>
<evidence type="ECO:0000256" key="12">
    <source>
        <dbReference type="SAM" id="Phobius"/>
    </source>
</evidence>
<protein>
    <submittedName>
        <fullName evidence="15">Serine protease</fullName>
    </submittedName>
</protein>
<evidence type="ECO:0000256" key="4">
    <source>
        <dbReference type="ARBA" id="ARBA00022670"/>
    </source>
</evidence>
<dbReference type="EMBL" id="JNVU01000014">
    <property type="protein sequence ID" value="KEI45182.1"/>
    <property type="molecule type" value="Genomic_DNA"/>
</dbReference>
<dbReference type="AlphaFoldDB" id="A0A073B1P4"/>
<evidence type="ECO:0000256" key="10">
    <source>
        <dbReference type="PROSITE-ProRule" id="PRU01240"/>
    </source>
</evidence>
<dbReference type="InterPro" id="IPR015500">
    <property type="entry name" value="Peptidase_S8_subtilisin-rel"/>
</dbReference>
<dbReference type="InterPro" id="IPR023828">
    <property type="entry name" value="Peptidase_S8_Ser-AS"/>
</dbReference>
<evidence type="ECO:0000259" key="14">
    <source>
        <dbReference type="Pfam" id="PF00082"/>
    </source>
</evidence>
<reference evidence="15 16" key="1">
    <citation type="submission" date="2014-06" db="EMBL/GenBank/DDBJ databases">
        <title>Saccharopolyspora rectivirgula DSM-43113 Genome sequencing.</title>
        <authorList>
            <person name="Barrera C."/>
            <person name="Millon L."/>
            <person name="Rognon B."/>
            <person name="Zaugg C."/>
            <person name="Monod M."/>
        </authorList>
    </citation>
    <scope>NUCLEOTIDE SEQUENCE [LARGE SCALE GENOMIC DNA]</scope>
    <source>
        <strain evidence="15 16">DSM 43113</strain>
    </source>
</reference>
<dbReference type="SUPFAM" id="SSF52743">
    <property type="entry name" value="Subtilisin-like"/>
    <property type="match status" value="1"/>
</dbReference>
<dbReference type="STRING" id="28042.GU90_05200"/>
<dbReference type="InterPro" id="IPR036852">
    <property type="entry name" value="Peptidase_S8/S53_dom_sf"/>
</dbReference>
<evidence type="ECO:0000256" key="2">
    <source>
        <dbReference type="ARBA" id="ARBA00011073"/>
    </source>
</evidence>
<dbReference type="PRINTS" id="PR00723">
    <property type="entry name" value="SUBTILISIN"/>
</dbReference>
<dbReference type="PROSITE" id="PS51892">
    <property type="entry name" value="SUBTILASE"/>
    <property type="match status" value="1"/>
</dbReference>
<evidence type="ECO:0000256" key="6">
    <source>
        <dbReference type="ARBA" id="ARBA00022801"/>
    </source>
</evidence>
<feature type="active site" description="Charge relay system" evidence="10">
    <location>
        <position position="135"/>
    </location>
</feature>
<feature type="active site" description="Charge relay system" evidence="10">
    <location>
        <position position="334"/>
    </location>
</feature>
<dbReference type="PANTHER" id="PTHR43806">
    <property type="entry name" value="PEPTIDASE S8"/>
    <property type="match status" value="1"/>
</dbReference>
<dbReference type="InterPro" id="IPR022398">
    <property type="entry name" value="Peptidase_S8_His-AS"/>
</dbReference>
<dbReference type="PROSITE" id="PS00136">
    <property type="entry name" value="SUBTILASE_ASP"/>
    <property type="match status" value="1"/>
</dbReference>
<keyword evidence="16" id="KW-1185">Reference proteome</keyword>
<dbReference type="PANTHER" id="PTHR43806:SF11">
    <property type="entry name" value="CEREVISIN-RELATED"/>
    <property type="match status" value="1"/>
</dbReference>
<feature type="active site" description="Charge relay system" evidence="10">
    <location>
        <position position="104"/>
    </location>
</feature>